<dbReference type="eggNOG" id="ENOG502Z7WD">
    <property type="taxonomic scope" value="Bacteria"/>
</dbReference>
<dbReference type="Pfam" id="PF12228">
    <property type="entry name" value="DUF3604"/>
    <property type="match status" value="1"/>
</dbReference>
<organism evidence="1 2">
    <name type="scientific">Aequoribacter fuscus</name>
    <dbReference type="NCBI Taxonomy" id="2518989"/>
    <lineage>
        <taxon>Bacteria</taxon>
        <taxon>Pseudomonadati</taxon>
        <taxon>Pseudomonadota</taxon>
        <taxon>Gammaproteobacteria</taxon>
        <taxon>Cellvibrionales</taxon>
        <taxon>Halieaceae</taxon>
        <taxon>Aequoribacter</taxon>
    </lineage>
</organism>
<name>F3L5V5_9GAMM</name>
<dbReference type="STRING" id="2518989.IMCC3088_504"/>
<dbReference type="InterPro" id="IPR022028">
    <property type="entry name" value="DUF3604"/>
</dbReference>
<gene>
    <name evidence="1" type="ORF">IMCC3088_504</name>
</gene>
<keyword evidence="2" id="KW-1185">Reference proteome</keyword>
<dbReference type="Proteomes" id="UP000005615">
    <property type="component" value="Unassembled WGS sequence"/>
</dbReference>
<sequence>MATPAKPATPASPTKNVFFGDLHIHTSYSTDAYTMGVRGLPDDAYTFAKGGTIKHPLGTAIRLKQPLDFAAVTDHSEFLGVVREAVPDTILAKRSIRERLLEDGRLLNTWLFLRIAPGFSLKDLQIDNVDEIVQTTWQNTIEAAERHNDPGRFTAFIGYEWSSMPNAENLHRNVIYRGNRGPRVPFSSLDSENPEDLWSALEAQRTQGLDNIAIPHNGNVSNGRMYETTTYLGEPITPEYAERRIANEPLSEIFQVKGSSETHPTLSPNDPFADFEIVNQMLGRETQNSKPRGSYMRDALRTGIEFAHERNYNPYRFGVIGSSDGHNASSPIEEDNYHGKLPLLDGSATIRLKQMYLLPEEAQRAERWGAAGLAAIWARENTRDELFDAMRAKETYATSGTRIQVRFFAGFNLDDDLLSDPNWIKSAYAKGVPMGGKLTARDDRSPTFIVHASKDALAANLDRIQIIKGWVDNKGKSHEKIFDVALSPNREAKFDTAQPNSVGNTVDVTSATYTNTIGSPQLSGTWQDPEYNPEQHAFYYARVLEIPTPRWSTYDAKTLGIEAPQPTSIQERAVTSAIWIKP</sequence>
<reference evidence="1 2" key="1">
    <citation type="journal article" date="2011" name="J. Bacteriol.">
        <title>Genome sequence of strain IMCC3088, a proteorhodopsin-containing marine bacterium belonging to the OM60/NOR5 clade.</title>
        <authorList>
            <person name="Jang Y."/>
            <person name="Oh H.M."/>
            <person name="Kang I."/>
            <person name="Lee K."/>
            <person name="Yang S.J."/>
            <person name="Cho J.C."/>
        </authorList>
    </citation>
    <scope>NUCLEOTIDE SEQUENCE [LARGE SCALE GENOMIC DNA]</scope>
    <source>
        <strain evidence="1 2">IMCC3088</strain>
    </source>
</reference>
<dbReference type="AlphaFoldDB" id="F3L5V5"/>
<dbReference type="InterPro" id="IPR016195">
    <property type="entry name" value="Pol/histidinol_Pase-like"/>
</dbReference>
<accession>F3L5V5</accession>
<proteinExistence type="predicted"/>
<protein>
    <recommendedName>
        <fullName evidence="3">DUF3604 domain-containing protein</fullName>
    </recommendedName>
</protein>
<comment type="caution">
    <text evidence="1">The sequence shown here is derived from an EMBL/GenBank/DDBJ whole genome shotgun (WGS) entry which is preliminary data.</text>
</comment>
<evidence type="ECO:0000313" key="1">
    <source>
        <dbReference type="EMBL" id="EGG28291.1"/>
    </source>
</evidence>
<evidence type="ECO:0008006" key="3">
    <source>
        <dbReference type="Google" id="ProtNLM"/>
    </source>
</evidence>
<dbReference type="Gene3D" id="3.20.20.140">
    <property type="entry name" value="Metal-dependent hydrolases"/>
    <property type="match status" value="1"/>
</dbReference>
<evidence type="ECO:0000313" key="2">
    <source>
        <dbReference type="Proteomes" id="UP000005615"/>
    </source>
</evidence>
<dbReference type="EMBL" id="AEIG01000135">
    <property type="protein sequence ID" value="EGG28291.1"/>
    <property type="molecule type" value="Genomic_DNA"/>
</dbReference>
<dbReference type="SUPFAM" id="SSF89550">
    <property type="entry name" value="PHP domain-like"/>
    <property type="match status" value="1"/>
</dbReference>